<dbReference type="InterPro" id="IPR029058">
    <property type="entry name" value="AB_hydrolase_fold"/>
</dbReference>
<dbReference type="AlphaFoldDB" id="A0A369AU07"/>
<protein>
    <submittedName>
        <fullName evidence="3">Acetyl esterase/lipase</fullName>
    </submittedName>
</protein>
<dbReference type="GO" id="GO:0016787">
    <property type="term" value="F:hydrolase activity"/>
    <property type="evidence" value="ECO:0007669"/>
    <property type="project" value="UniProtKB-KW"/>
</dbReference>
<dbReference type="PANTHER" id="PTHR48081">
    <property type="entry name" value="AB HYDROLASE SUPERFAMILY PROTEIN C4A8.06C"/>
    <property type="match status" value="1"/>
</dbReference>
<gene>
    <name evidence="3" type="ORF">DFR58_12169</name>
</gene>
<feature type="domain" description="BD-FAE-like" evidence="2">
    <location>
        <begin position="62"/>
        <end position="256"/>
    </location>
</feature>
<dbReference type="OrthoDB" id="9815425at2"/>
<dbReference type="Pfam" id="PF20434">
    <property type="entry name" value="BD-FAE"/>
    <property type="match status" value="1"/>
</dbReference>
<dbReference type="InterPro" id="IPR050300">
    <property type="entry name" value="GDXG_lipolytic_enzyme"/>
</dbReference>
<keyword evidence="1" id="KW-0378">Hydrolase</keyword>
<name>A0A369AU07_9FIRM</name>
<accession>A0A369AU07</accession>
<keyword evidence="4" id="KW-1185">Reference proteome</keyword>
<organism evidence="3 4">
    <name type="scientific">Anaerobacterium chartisolvens</name>
    <dbReference type="NCBI Taxonomy" id="1297424"/>
    <lineage>
        <taxon>Bacteria</taxon>
        <taxon>Bacillati</taxon>
        <taxon>Bacillota</taxon>
        <taxon>Clostridia</taxon>
        <taxon>Eubacteriales</taxon>
        <taxon>Oscillospiraceae</taxon>
        <taxon>Anaerobacterium</taxon>
    </lineage>
</organism>
<reference evidence="3 4" key="1">
    <citation type="submission" date="2018-07" db="EMBL/GenBank/DDBJ databases">
        <title>Genomic Encyclopedia of Type Strains, Phase IV (KMG-IV): sequencing the most valuable type-strain genomes for metagenomic binning, comparative biology and taxonomic classification.</title>
        <authorList>
            <person name="Goeker M."/>
        </authorList>
    </citation>
    <scope>NUCLEOTIDE SEQUENCE [LARGE SCALE GENOMIC DNA]</scope>
    <source>
        <strain evidence="3 4">DSM 27016</strain>
    </source>
</reference>
<evidence type="ECO:0000313" key="4">
    <source>
        <dbReference type="Proteomes" id="UP000253034"/>
    </source>
</evidence>
<evidence type="ECO:0000313" key="3">
    <source>
        <dbReference type="EMBL" id="RCX12565.1"/>
    </source>
</evidence>
<dbReference type="InterPro" id="IPR049492">
    <property type="entry name" value="BD-FAE-like_dom"/>
</dbReference>
<dbReference type="EMBL" id="QPJT01000021">
    <property type="protein sequence ID" value="RCX12565.1"/>
    <property type="molecule type" value="Genomic_DNA"/>
</dbReference>
<comment type="caution">
    <text evidence="3">The sequence shown here is derived from an EMBL/GenBank/DDBJ whole genome shotgun (WGS) entry which is preliminary data.</text>
</comment>
<dbReference type="Proteomes" id="UP000253034">
    <property type="component" value="Unassembled WGS sequence"/>
</dbReference>
<dbReference type="PANTHER" id="PTHR48081:SF33">
    <property type="entry name" value="KYNURENINE FORMAMIDASE"/>
    <property type="match status" value="1"/>
</dbReference>
<sequence>MSYEEEYLKFVDSKEPLSNLQNKDWSIYMGYGKTYPYLYDIPSSEREDFFDVRYGHDPIQTLDIHYLKSTKSKKRPVVFFIHGGGWNCEDKSNTRYYALDWVNMGYTVVSINYRLAPHSQHPCQIEDCALALKWVIDNIKKYRGDPNRIVGIGHSAGAHLLALLVCGKQWHEQFNINIKKLKCWIPVSGIFDFNMYDNYLNPMLGTLINEMLGEGNKDTCSVNMHITGKEPPCFILHGGDDWLVPRSNSILLYDMLNKKGCGDVRLEIVKGYWHCNMMLGYDKPGHMPGQLINAYLEKFINHGLEEYQEQITDKKLVNI</sequence>
<dbReference type="RefSeq" id="WP_114298928.1">
    <property type="nucleotide sequence ID" value="NZ_QPJT01000021.1"/>
</dbReference>
<proteinExistence type="predicted"/>
<dbReference type="SUPFAM" id="SSF53474">
    <property type="entry name" value="alpha/beta-Hydrolases"/>
    <property type="match status" value="1"/>
</dbReference>
<dbReference type="Gene3D" id="3.40.50.1820">
    <property type="entry name" value="alpha/beta hydrolase"/>
    <property type="match status" value="1"/>
</dbReference>
<evidence type="ECO:0000259" key="2">
    <source>
        <dbReference type="Pfam" id="PF20434"/>
    </source>
</evidence>
<evidence type="ECO:0000256" key="1">
    <source>
        <dbReference type="ARBA" id="ARBA00022801"/>
    </source>
</evidence>